<keyword evidence="2" id="KW-1185">Reference proteome</keyword>
<proteinExistence type="predicted"/>
<evidence type="ECO:0000313" key="1">
    <source>
        <dbReference type="EMBL" id="MBD2536991.1"/>
    </source>
</evidence>
<protein>
    <submittedName>
        <fullName evidence="1">Uncharacterized protein</fullName>
    </submittedName>
</protein>
<accession>A0ABR8E5W5</accession>
<comment type="caution">
    <text evidence="1">The sequence shown here is derived from an EMBL/GenBank/DDBJ whole genome shotgun (WGS) entry which is preliminary data.</text>
</comment>
<dbReference type="Proteomes" id="UP000623440">
    <property type="component" value="Unassembled WGS sequence"/>
</dbReference>
<dbReference type="RefSeq" id="WP_190947620.1">
    <property type="nucleotide sequence ID" value="NZ_JACJSI010000623.1"/>
</dbReference>
<dbReference type="EMBL" id="JACJSI010000623">
    <property type="protein sequence ID" value="MBD2536991.1"/>
    <property type="molecule type" value="Genomic_DNA"/>
</dbReference>
<name>A0ABR8E5W5_9NOSO</name>
<evidence type="ECO:0000313" key="2">
    <source>
        <dbReference type="Proteomes" id="UP000623440"/>
    </source>
</evidence>
<sequence>MQIAQLENFLQCGNLDIIPSNEVKNLPSAPTVIHIIDLDESVEVILQLADGSLHSHSVDSKLVKTNVDNLLEILQSLRLSSTAEIDILSFPRSLYDLLIAPVKTYLPSSGTLVFTLDASIFPKLTNRAAS</sequence>
<organism evidence="1 2">
    <name type="scientific">Nostoc flagelliforme FACHB-838</name>
    <dbReference type="NCBI Taxonomy" id="2692904"/>
    <lineage>
        <taxon>Bacteria</taxon>
        <taxon>Bacillati</taxon>
        <taxon>Cyanobacteriota</taxon>
        <taxon>Cyanophyceae</taxon>
        <taxon>Nostocales</taxon>
        <taxon>Nostocaceae</taxon>
        <taxon>Nostoc</taxon>
    </lineage>
</organism>
<reference evidence="1 2" key="1">
    <citation type="journal article" date="2020" name="ISME J.">
        <title>Comparative genomics reveals insights into cyanobacterial evolution and habitat adaptation.</title>
        <authorList>
            <person name="Chen M.Y."/>
            <person name="Teng W.K."/>
            <person name="Zhao L."/>
            <person name="Hu C.X."/>
            <person name="Zhou Y.K."/>
            <person name="Han B.P."/>
            <person name="Song L.R."/>
            <person name="Shu W.S."/>
        </authorList>
    </citation>
    <scope>NUCLEOTIDE SEQUENCE [LARGE SCALE GENOMIC DNA]</scope>
    <source>
        <strain evidence="1 2">FACHB-838</strain>
    </source>
</reference>
<gene>
    <name evidence="1" type="ORF">H6G97_50445</name>
</gene>